<feature type="region of interest" description="Disordered" evidence="1">
    <location>
        <begin position="331"/>
        <end position="352"/>
    </location>
</feature>
<accession>A0A8J5THD2</accession>
<keyword evidence="3" id="KW-1185">Reference proteome</keyword>
<feature type="compositionally biased region" description="Polar residues" evidence="1">
    <location>
        <begin position="514"/>
        <end position="537"/>
    </location>
</feature>
<proteinExistence type="predicted"/>
<reference evidence="2" key="2">
    <citation type="submission" date="2021-02" db="EMBL/GenBank/DDBJ databases">
        <authorList>
            <person name="Kimball J.A."/>
            <person name="Haas M.W."/>
            <person name="Macchietto M."/>
            <person name="Kono T."/>
            <person name="Duquette J."/>
            <person name="Shao M."/>
        </authorList>
    </citation>
    <scope>NUCLEOTIDE SEQUENCE</scope>
    <source>
        <tissue evidence="2">Fresh leaf tissue</tissue>
    </source>
</reference>
<evidence type="ECO:0000313" key="3">
    <source>
        <dbReference type="Proteomes" id="UP000729402"/>
    </source>
</evidence>
<dbReference type="EMBL" id="JAAALK010000086">
    <property type="protein sequence ID" value="KAG8082329.1"/>
    <property type="molecule type" value="Genomic_DNA"/>
</dbReference>
<feature type="compositionally biased region" description="Basic and acidic residues" evidence="1">
    <location>
        <begin position="674"/>
        <end position="690"/>
    </location>
</feature>
<dbReference type="EMBL" id="JAAALK010000086">
    <property type="protein sequence ID" value="KAG8082328.1"/>
    <property type="molecule type" value="Genomic_DNA"/>
</dbReference>
<feature type="compositionally biased region" description="Polar residues" evidence="1">
    <location>
        <begin position="808"/>
        <end position="822"/>
    </location>
</feature>
<name>A0A8J5THD2_ZIZPA</name>
<sequence>MLSSEQPSGPSCFFKSSAPSVSADPATSLAQAPAFHDPTDLVQPRPKFSIRDYVFTSRSKDIKNSWPFDLRSLQICQKHGVKDPLPPFDPPDLIRGQSLNTAIDVEQSAVCSEANTPVGLVKTRYDGSSNVNTSNISFQPCQPVDESPGILQYTSPEDGKSAVDQGENTDRLDHIDEAIPVDLQDNSCTKAIRQTEVVVPSWRSKNLDLSWEPSEKNGKLVVKLGSLTRAEEVVSNSSTVSDPMASKTCPVCKVFASTSNTTLNAHMDQCLSVESNTELVETVFLKPKVKPRKKRLMVDIYKTAQLYTLEDLDRRNGTNWAVELAISTTDKEGCTENHSPEVVPSDPRGDEREGAVYVDSNGIKIRILSKSSDASLLSRDEHSSRKVAKHETGKGLLMTKTCSKSKLCKNKTLKVPGKKNSKLDHLNTEVRACTDGDMHERTSEEEEEEPTMHVQKPTESTSYCSSQTIRQWVGSKRSGLAKNCGQKFTDKASNGAAPGTKKLVRSSMHCFDDSQISESRTEAFSSQSPEEMVTTSEANDDDQRSGSSGLLRSIPRWSPKTTPSSNVIPKVPRSAAALAKRKIQEIGRREAYRSDNYDMVRNSTSIRSSVGRGPSSVAGMSGGSNRVSSTKKFRKNRSQLRTGRREFSPSSRGLVHRFGEDHGPVPRHMSKKFRVGDKETSKKLEKHTQEDTSDNDCSYGNDVPALGQEDDQYDVAQQAASAQMDYEGEEPETEMQYASASRSNPADCSNEMNSDSLSPENNETANEVLAEDYSVVMVDQCSIEKSAHHSHVPDIAANNEVEEWQIDPSTTKESSACLTNNRDMGIGAPQDNSSITSNREDSNIDHGLVFDRGSSESPISTASTMSPPTSLKDSRVNMSEPGPSTANFRTVEERVSVTSIQETKSTEAEQLPEKPFCCNCRESISRESQLHHQSETARPMPTFAGRQIPQLNIGLRASSSFSTYQRTSTKANPCLDSQDQALAGKVSAEPTNTMTRHPSYMADCMSPALQTQLPSPSNPVLRLMGKNLMVMNSEESGHPQAPSPDYVMRGNYMQPVSFVPQNYQHIGDPAFMNMAPSTVNHQIPRSSVQAGNFVAPPLHSGSMVQSEYHSAQKPYRNIVPVMHHPAYMMKEVIMINDSPERRSNPQVSMLLSAAPSPATISGANNVASRPYYCVPSQNQILPRESAVGSLPVFPNMSPMVGVSSSSQGSKVEVPHPYMSNPIYMQSPAGYINPSIYYSQNFR</sequence>
<feature type="region of interest" description="Disordered" evidence="1">
    <location>
        <begin position="512"/>
        <end position="569"/>
    </location>
</feature>
<evidence type="ECO:0000313" key="2">
    <source>
        <dbReference type="EMBL" id="KAG8082329.1"/>
    </source>
</evidence>
<evidence type="ECO:0000256" key="1">
    <source>
        <dbReference type="SAM" id="MobiDB-lite"/>
    </source>
</evidence>
<dbReference type="PANTHER" id="PTHR35767">
    <property type="entry name" value="HAPLESS PROTEIN"/>
    <property type="match status" value="1"/>
</dbReference>
<feature type="region of interest" description="Disordered" evidence="1">
    <location>
        <begin position="437"/>
        <end position="463"/>
    </location>
</feature>
<dbReference type="OrthoDB" id="1929441at2759"/>
<feature type="region of interest" description="Disordered" evidence="1">
    <location>
        <begin position="1"/>
        <end position="43"/>
    </location>
</feature>
<protein>
    <submittedName>
        <fullName evidence="2">Uncharacterized protein</fullName>
    </submittedName>
</protein>
<feature type="region of interest" description="Disordered" evidence="1">
    <location>
        <begin position="808"/>
        <end position="886"/>
    </location>
</feature>
<dbReference type="AlphaFoldDB" id="A0A8J5THD2"/>
<feature type="compositionally biased region" description="Basic residues" evidence="1">
    <location>
        <begin position="629"/>
        <end position="638"/>
    </location>
</feature>
<dbReference type="EMBL" id="JAAALK010000086">
    <property type="protein sequence ID" value="KAG8082330.1"/>
    <property type="molecule type" value="Genomic_DNA"/>
</dbReference>
<dbReference type="PANTHER" id="PTHR35767:SF1">
    <property type="entry name" value="HAPLESS PROTEIN"/>
    <property type="match status" value="1"/>
</dbReference>
<dbReference type="Proteomes" id="UP000729402">
    <property type="component" value="Unassembled WGS sequence"/>
</dbReference>
<comment type="caution">
    <text evidence="2">The sequence shown here is derived from an EMBL/GenBank/DDBJ whole genome shotgun (WGS) entry which is preliminary data.</text>
</comment>
<reference evidence="2" key="1">
    <citation type="journal article" date="2021" name="bioRxiv">
        <title>Whole Genome Assembly and Annotation of Northern Wild Rice, Zizania palustris L., Supports a Whole Genome Duplication in the Zizania Genus.</title>
        <authorList>
            <person name="Haas M."/>
            <person name="Kono T."/>
            <person name="Macchietto M."/>
            <person name="Millas R."/>
            <person name="McGilp L."/>
            <person name="Shao M."/>
            <person name="Duquette J."/>
            <person name="Hirsch C.N."/>
            <person name="Kimball J."/>
        </authorList>
    </citation>
    <scope>NUCLEOTIDE SEQUENCE</scope>
    <source>
        <tissue evidence="2">Fresh leaf tissue</tissue>
    </source>
</reference>
<feature type="compositionally biased region" description="Polar residues" evidence="1">
    <location>
        <begin position="855"/>
        <end position="871"/>
    </location>
</feature>
<gene>
    <name evidence="2" type="ORF">GUJ93_ZPchr0014g47289</name>
</gene>
<organism evidence="2 3">
    <name type="scientific">Zizania palustris</name>
    <name type="common">Northern wild rice</name>
    <dbReference type="NCBI Taxonomy" id="103762"/>
    <lineage>
        <taxon>Eukaryota</taxon>
        <taxon>Viridiplantae</taxon>
        <taxon>Streptophyta</taxon>
        <taxon>Embryophyta</taxon>
        <taxon>Tracheophyta</taxon>
        <taxon>Spermatophyta</taxon>
        <taxon>Magnoliopsida</taxon>
        <taxon>Liliopsida</taxon>
        <taxon>Poales</taxon>
        <taxon>Poaceae</taxon>
        <taxon>BOP clade</taxon>
        <taxon>Oryzoideae</taxon>
        <taxon>Oryzeae</taxon>
        <taxon>Zizaniinae</taxon>
        <taxon>Zizania</taxon>
    </lineage>
</organism>
<feature type="compositionally biased region" description="Polar residues" evidence="1">
    <location>
        <begin position="736"/>
        <end position="761"/>
    </location>
</feature>
<feature type="region of interest" description="Disordered" evidence="1">
    <location>
        <begin position="604"/>
        <end position="761"/>
    </location>
</feature>